<dbReference type="PRINTS" id="PR00368">
    <property type="entry name" value="FADPNR"/>
</dbReference>
<dbReference type="InterPro" id="IPR012999">
    <property type="entry name" value="Pyr_OxRdtase_I_AS"/>
</dbReference>
<dbReference type="InterPro" id="IPR016156">
    <property type="entry name" value="FAD/NAD-linked_Rdtase_dimer_sf"/>
</dbReference>
<keyword evidence="3 8" id="KW-0274">FAD</keyword>
<evidence type="ECO:0000256" key="6">
    <source>
        <dbReference type="ARBA" id="ARBA00023157"/>
    </source>
</evidence>
<evidence type="ECO:0000256" key="4">
    <source>
        <dbReference type="ARBA" id="ARBA00022857"/>
    </source>
</evidence>
<dbReference type="InParanoid" id="A0A0J6WYZ9"/>
<keyword evidence="5 10" id="KW-0560">Oxidoreductase</keyword>
<dbReference type="InterPro" id="IPR004099">
    <property type="entry name" value="Pyr_nucl-diS_OxRdtase_dimer"/>
</dbReference>
<feature type="binding site" evidence="8">
    <location>
        <position position="273"/>
    </location>
    <ligand>
        <name>NAD(+)</name>
        <dbReference type="ChEBI" id="CHEBI:57540"/>
    </ligand>
</feature>
<dbReference type="Gene3D" id="3.30.390.30">
    <property type="match status" value="1"/>
</dbReference>
<gene>
    <name evidence="13" type="ORF">AB840_02730</name>
</gene>
<dbReference type="OrthoDB" id="9807946at2"/>
<dbReference type="EMBL" id="LEKT01000005">
    <property type="protein sequence ID" value="KMO87478.1"/>
    <property type="molecule type" value="Genomic_DNA"/>
</dbReference>
<evidence type="ECO:0000256" key="1">
    <source>
        <dbReference type="ARBA" id="ARBA00007532"/>
    </source>
</evidence>
<dbReference type="PANTHER" id="PTHR43014:SF5">
    <property type="entry name" value="GLUTATHIONE REDUCTASE (NADPH)"/>
    <property type="match status" value="1"/>
</dbReference>
<sequence>MKHYDVIIIGTGAANIVADAALLQGQRIAIIEKGRFGGTCLNRGCIPTKLMVTAANRIREIQEAERIGVHAGDVHLDWDFMSRRLWKKVNESIGIKTYYDQYPNIDIYEGTASFSGKKSLTITLHDGTEAEIDGSKIFIGAGARTNIPILTGLEEAGYLTSETLFGEKYPAQPYNSLIIVGGGPIGCEFAHVFNAAGTKVTIVQHNIRLLPKEDVDISSFLLRQFVSYGIDVRLNQDTVSVHIDGGEKVLTFRNRTTGEESSIRAQEILIAPGIKPLTDLLHLENTDIQTDNRGYITTNEFLETSADGIWALGDINGLAPFRHKANYESEILAHNLFSGNPPQSWRWARYETVPAVTYTYPEAAHVGLTEDQARKEGYEIEIAINHYSDSAKGYSLGYEPGDSDDGFVKLILDKSTKHILGAHIIGPEASILIQPFITLMSCGSHVIRPIHEEIASPTTQMLRKLPLTRTLDPRSVYTISETMTPHPSLSEVTMWTRYYYEKK</sequence>
<evidence type="ECO:0000256" key="3">
    <source>
        <dbReference type="ARBA" id="ARBA00022827"/>
    </source>
</evidence>
<proteinExistence type="inferred from homology"/>
<feature type="disulfide bond" description="Redox-active" evidence="9">
    <location>
        <begin position="40"/>
        <end position="45"/>
    </location>
</feature>
<keyword evidence="6" id="KW-1015">Disulfide bond</keyword>
<dbReference type="GO" id="GO:0016668">
    <property type="term" value="F:oxidoreductase activity, acting on a sulfur group of donors, NAD(P) as acceptor"/>
    <property type="evidence" value="ECO:0007669"/>
    <property type="project" value="InterPro"/>
</dbReference>
<dbReference type="InterPro" id="IPR001100">
    <property type="entry name" value="Pyr_nuc-diS_OxRdtase"/>
</dbReference>
<evidence type="ECO:0000256" key="7">
    <source>
        <dbReference type="ARBA" id="ARBA00023284"/>
    </source>
</evidence>
<dbReference type="Pfam" id="PF07992">
    <property type="entry name" value="Pyr_redox_2"/>
    <property type="match status" value="1"/>
</dbReference>
<dbReference type="Proteomes" id="UP000036503">
    <property type="component" value="Unassembled WGS sequence"/>
</dbReference>
<protein>
    <submittedName>
        <fullName evidence="13">Dihydrolipoamide dehydrogenase</fullName>
    </submittedName>
</protein>
<feature type="domain" description="FAD/NAD(P)-binding" evidence="12">
    <location>
        <begin position="4"/>
        <end position="317"/>
    </location>
</feature>
<dbReference type="RefSeq" id="WP_048513295.1">
    <property type="nucleotide sequence ID" value="NZ_FUXD01000001.1"/>
</dbReference>
<comment type="caution">
    <text evidence="13">The sequence shown here is derived from an EMBL/GenBank/DDBJ whole genome shotgun (WGS) entry which is preliminary data.</text>
</comment>
<dbReference type="SUPFAM" id="SSF55424">
    <property type="entry name" value="FAD/NAD-linked reductases, dimerisation (C-terminal) domain"/>
    <property type="match status" value="1"/>
</dbReference>
<keyword evidence="14" id="KW-1185">Reference proteome</keyword>
<dbReference type="Gene3D" id="3.50.50.60">
    <property type="entry name" value="FAD/NAD(P)-binding domain"/>
    <property type="match status" value="2"/>
</dbReference>
<keyword evidence="2 10" id="KW-0285">Flavoprotein</keyword>
<evidence type="ECO:0000256" key="2">
    <source>
        <dbReference type="ARBA" id="ARBA00022630"/>
    </source>
</evidence>
<evidence type="ECO:0000256" key="10">
    <source>
        <dbReference type="RuleBase" id="RU003691"/>
    </source>
</evidence>
<dbReference type="GO" id="GO:0000166">
    <property type="term" value="F:nucleotide binding"/>
    <property type="evidence" value="ECO:0007669"/>
    <property type="project" value="UniProtKB-KW"/>
</dbReference>
<dbReference type="Pfam" id="PF02852">
    <property type="entry name" value="Pyr_redox_dim"/>
    <property type="match status" value="1"/>
</dbReference>
<feature type="binding site" evidence="8">
    <location>
        <position position="49"/>
    </location>
    <ligand>
        <name>FAD</name>
        <dbReference type="ChEBI" id="CHEBI:57692"/>
    </ligand>
</feature>
<dbReference type="PIRSF" id="PIRSF000350">
    <property type="entry name" value="Mercury_reductase_MerA"/>
    <property type="match status" value="1"/>
</dbReference>
<evidence type="ECO:0000256" key="9">
    <source>
        <dbReference type="PIRSR" id="PIRSR000350-4"/>
    </source>
</evidence>
<feature type="domain" description="Pyridine nucleotide-disulphide oxidoreductase dimerisation" evidence="11">
    <location>
        <begin position="353"/>
        <end position="459"/>
    </location>
</feature>
<keyword evidence="7 10" id="KW-0676">Redox-active center</keyword>
<dbReference type="InterPro" id="IPR036188">
    <property type="entry name" value="FAD/NAD-bd_sf"/>
</dbReference>
<accession>A0A0J6WYZ9</accession>
<dbReference type="InterPro" id="IPR023753">
    <property type="entry name" value="FAD/NAD-binding_dom"/>
</dbReference>
<dbReference type="PANTHER" id="PTHR43014">
    <property type="entry name" value="MERCURIC REDUCTASE"/>
    <property type="match status" value="1"/>
</dbReference>
<keyword evidence="4" id="KW-0521">NADP</keyword>
<feature type="binding site" evidence="8">
    <location>
        <position position="314"/>
    </location>
    <ligand>
        <name>FAD</name>
        <dbReference type="ChEBI" id="CHEBI:57692"/>
    </ligand>
</feature>
<dbReference type="SUPFAM" id="SSF51905">
    <property type="entry name" value="FAD/NAD(P)-binding domain"/>
    <property type="match status" value="1"/>
</dbReference>
<evidence type="ECO:0000256" key="8">
    <source>
        <dbReference type="PIRSR" id="PIRSR000350-3"/>
    </source>
</evidence>
<comment type="cofactor">
    <cofactor evidence="8">
        <name>FAD</name>
        <dbReference type="ChEBI" id="CHEBI:57692"/>
    </cofactor>
    <text evidence="8">Binds 1 FAD per subunit.</text>
</comment>
<keyword evidence="8" id="KW-0520">NAD</keyword>
<reference evidence="13 14" key="1">
    <citation type="submission" date="2015-06" db="EMBL/GenBank/DDBJ databases">
        <title>Draft genome sequence of beer spoilage bacterium Megasphaera cerevisiae type strain 20462.</title>
        <authorList>
            <person name="Kutumbaka K."/>
            <person name="Pasmowitz J."/>
            <person name="Mategko J."/>
            <person name="Reyes D."/>
            <person name="Friedrich A."/>
            <person name="Han S."/>
            <person name="Martens-Habbena W."/>
            <person name="Neal-McKinney J."/>
            <person name="Janagama H.K."/>
            <person name="Nadala C."/>
            <person name="Samadpour M."/>
        </authorList>
    </citation>
    <scope>NUCLEOTIDE SEQUENCE [LARGE SCALE GENOMIC DNA]</scope>
    <source>
        <strain evidence="13 14">DSM 20462</strain>
    </source>
</reference>
<evidence type="ECO:0000259" key="12">
    <source>
        <dbReference type="Pfam" id="PF07992"/>
    </source>
</evidence>
<evidence type="ECO:0000313" key="14">
    <source>
        <dbReference type="Proteomes" id="UP000036503"/>
    </source>
</evidence>
<comment type="similarity">
    <text evidence="1 10">Belongs to the class-I pyridine nucleotide-disulfide oxidoreductase family.</text>
</comment>
<feature type="binding site" evidence="8">
    <location>
        <begin position="181"/>
        <end position="188"/>
    </location>
    <ligand>
        <name>NAD(+)</name>
        <dbReference type="ChEBI" id="CHEBI:57540"/>
    </ligand>
</feature>
<evidence type="ECO:0000259" key="11">
    <source>
        <dbReference type="Pfam" id="PF02852"/>
    </source>
</evidence>
<name>A0A0J6WYZ9_9FIRM</name>
<dbReference type="PRINTS" id="PR00411">
    <property type="entry name" value="PNDRDTASEI"/>
</dbReference>
<evidence type="ECO:0000256" key="5">
    <source>
        <dbReference type="ARBA" id="ARBA00023002"/>
    </source>
</evidence>
<dbReference type="PROSITE" id="PS00076">
    <property type="entry name" value="PYRIDINE_REDOX_1"/>
    <property type="match status" value="1"/>
</dbReference>
<organism evidence="13 14">
    <name type="scientific">Megasphaera cerevisiae DSM 20462</name>
    <dbReference type="NCBI Taxonomy" id="1122219"/>
    <lineage>
        <taxon>Bacteria</taxon>
        <taxon>Bacillati</taxon>
        <taxon>Bacillota</taxon>
        <taxon>Negativicutes</taxon>
        <taxon>Veillonellales</taxon>
        <taxon>Veillonellaceae</taxon>
        <taxon>Megasphaera</taxon>
    </lineage>
</organism>
<keyword evidence="8" id="KW-0547">Nucleotide-binding</keyword>
<dbReference type="AlphaFoldDB" id="A0A0J6WYZ9"/>
<dbReference type="PATRIC" id="fig|1122219.3.peg.2108"/>
<dbReference type="STRING" id="39029.BSR42_05640"/>
<evidence type="ECO:0000313" key="13">
    <source>
        <dbReference type="EMBL" id="KMO87478.1"/>
    </source>
</evidence>